<keyword evidence="2 5" id="KW-0378">Hydrolase</keyword>
<dbReference type="EMBL" id="JANEYG010000035">
    <property type="protein sequence ID" value="KAJ8917155.1"/>
    <property type="molecule type" value="Genomic_DNA"/>
</dbReference>
<dbReference type="Gene3D" id="2.60.120.260">
    <property type="entry name" value="Galactose-binding domain-like"/>
    <property type="match status" value="2"/>
</dbReference>
<dbReference type="SUPFAM" id="SSF51445">
    <property type="entry name" value="(Trans)glycosidases"/>
    <property type="match status" value="1"/>
</dbReference>
<dbReference type="InterPro" id="IPR048912">
    <property type="entry name" value="BetaGal1-like_ABD1"/>
</dbReference>
<protein>
    <recommendedName>
        <fullName evidence="5">Beta-galactosidase</fullName>
        <ecNumber evidence="5">3.2.1.23</ecNumber>
    </recommendedName>
</protein>
<dbReference type="Gene3D" id="3.20.20.80">
    <property type="entry name" value="Glycosidases"/>
    <property type="match status" value="1"/>
</dbReference>
<keyword evidence="12" id="KW-1185">Reference proteome</keyword>
<dbReference type="GO" id="GO:0005975">
    <property type="term" value="P:carbohydrate metabolic process"/>
    <property type="evidence" value="ECO:0007669"/>
    <property type="project" value="InterPro"/>
</dbReference>
<feature type="chain" id="PRO_5043698362" description="Beta-galactosidase" evidence="7">
    <location>
        <begin position="21"/>
        <end position="654"/>
    </location>
</feature>
<feature type="domain" description="Glycoside hydrolase 35 catalytic" evidence="8">
    <location>
        <begin position="46"/>
        <end position="372"/>
    </location>
</feature>
<dbReference type="EC" id="3.2.1.23" evidence="5"/>
<evidence type="ECO:0000256" key="5">
    <source>
        <dbReference type="RuleBase" id="RU000675"/>
    </source>
</evidence>
<evidence type="ECO:0000256" key="6">
    <source>
        <dbReference type="RuleBase" id="RU003679"/>
    </source>
</evidence>
<organism evidence="11 12">
    <name type="scientific">Exocentrus adspersus</name>
    <dbReference type="NCBI Taxonomy" id="1586481"/>
    <lineage>
        <taxon>Eukaryota</taxon>
        <taxon>Metazoa</taxon>
        <taxon>Ecdysozoa</taxon>
        <taxon>Arthropoda</taxon>
        <taxon>Hexapoda</taxon>
        <taxon>Insecta</taxon>
        <taxon>Pterygota</taxon>
        <taxon>Neoptera</taxon>
        <taxon>Endopterygota</taxon>
        <taxon>Coleoptera</taxon>
        <taxon>Polyphaga</taxon>
        <taxon>Cucujiformia</taxon>
        <taxon>Chrysomeloidea</taxon>
        <taxon>Cerambycidae</taxon>
        <taxon>Lamiinae</taxon>
        <taxon>Acanthocinini</taxon>
        <taxon>Exocentrus</taxon>
    </lineage>
</organism>
<dbReference type="PANTHER" id="PTHR23421">
    <property type="entry name" value="BETA-GALACTOSIDASE RELATED"/>
    <property type="match status" value="1"/>
</dbReference>
<dbReference type="InterPro" id="IPR026283">
    <property type="entry name" value="B-gal_1-like"/>
</dbReference>
<proteinExistence type="inferred from homology"/>
<dbReference type="AlphaFoldDB" id="A0AAV8VST4"/>
<evidence type="ECO:0000256" key="2">
    <source>
        <dbReference type="ARBA" id="ARBA00022801"/>
    </source>
</evidence>
<reference evidence="11 12" key="1">
    <citation type="journal article" date="2023" name="Insect Mol. Biol.">
        <title>Genome sequencing provides insights into the evolution of gene families encoding plant cell wall-degrading enzymes in longhorned beetles.</title>
        <authorList>
            <person name="Shin N.R."/>
            <person name="Okamura Y."/>
            <person name="Kirsch R."/>
            <person name="Pauchet Y."/>
        </authorList>
    </citation>
    <scope>NUCLEOTIDE SEQUENCE [LARGE SCALE GENOMIC DNA]</scope>
    <source>
        <strain evidence="11">EAD_L_NR</strain>
    </source>
</reference>
<evidence type="ECO:0000256" key="7">
    <source>
        <dbReference type="SAM" id="SignalP"/>
    </source>
</evidence>
<gene>
    <name evidence="11" type="ORF">NQ315_012647</name>
</gene>
<feature type="domain" description="Beta-galactosidase galactose-binding" evidence="10">
    <location>
        <begin position="571"/>
        <end position="629"/>
    </location>
</feature>
<dbReference type="InterPro" id="IPR031330">
    <property type="entry name" value="Gly_Hdrlase_35_cat"/>
</dbReference>
<keyword evidence="3 5" id="KW-0326">Glycosidase</keyword>
<dbReference type="SUPFAM" id="SSF49785">
    <property type="entry name" value="Galactose-binding domain-like"/>
    <property type="match status" value="1"/>
</dbReference>
<keyword evidence="7" id="KW-0732">Signal</keyword>
<evidence type="ECO:0000256" key="4">
    <source>
        <dbReference type="PIRSR" id="PIRSR006336-1"/>
    </source>
</evidence>
<comment type="similarity">
    <text evidence="1 6">Belongs to the glycosyl hydrolase 35 family.</text>
</comment>
<dbReference type="InterPro" id="IPR008979">
    <property type="entry name" value="Galactose-bd-like_sf"/>
</dbReference>
<feature type="active site" description="Nucleophile" evidence="4">
    <location>
        <position position="276"/>
    </location>
</feature>
<dbReference type="Proteomes" id="UP001159042">
    <property type="component" value="Unassembled WGS sequence"/>
</dbReference>
<dbReference type="PIRSF" id="PIRSF006336">
    <property type="entry name" value="B-gal"/>
    <property type="match status" value="1"/>
</dbReference>
<dbReference type="FunFam" id="2.60.120.260:FF:000049">
    <property type="entry name" value="Beta-galactosidase"/>
    <property type="match status" value="1"/>
</dbReference>
<dbReference type="PRINTS" id="PR00742">
    <property type="entry name" value="GLHYDRLASE35"/>
</dbReference>
<name>A0AAV8VST4_9CUCU</name>
<feature type="active site" description="Proton donor" evidence="4">
    <location>
        <position position="199"/>
    </location>
</feature>
<feature type="domain" description="Beta-galactosidase 1-like first all-beta" evidence="9">
    <location>
        <begin position="431"/>
        <end position="548"/>
    </location>
</feature>
<evidence type="ECO:0000313" key="11">
    <source>
        <dbReference type="EMBL" id="KAJ8917155.1"/>
    </source>
</evidence>
<dbReference type="Pfam" id="PF21467">
    <property type="entry name" value="BetaGal_gal-bd"/>
    <property type="match status" value="1"/>
</dbReference>
<dbReference type="InterPro" id="IPR017853">
    <property type="entry name" value="GH"/>
</dbReference>
<feature type="signal peptide" evidence="7">
    <location>
        <begin position="1"/>
        <end position="20"/>
    </location>
</feature>
<evidence type="ECO:0000256" key="3">
    <source>
        <dbReference type="ARBA" id="ARBA00023295"/>
    </source>
</evidence>
<sequence length="654" mass="74101">MALNAVFQLILNLLVIYASSQDLPTNYEYYTSEGVKSGLSADQSFFTLNGRNISIYSGAVHYFRVPREYWRDRLRKLRAAGLNTVETYIAWNLHEYESGQFDFGSGGSEMEPFLDVAEFLKIAQEEDLFAIVRSGPFICGEFEFGGFPSWLLREDMTVRTSDPAYMKYVTRFFNELMPILAPFQFQKGGPVIALQVENEYALMHNKADMAYLKSLRQLMLDNGIIELLVTSDNPVRGKVGTIPELFLMTANYDKDPVAQLDMMRKLQPGRPLMTMEYWAGWFDSWGGRHNSKTAEVFAQVYEAILSYPSSVNIYMFQGGTNFRFLNGASDTDASDGNAAFSPITTSYDYDSPLTEGGDYTDKYYKAKELLEKYNPVKTKLPEVPTLVPKVAYDAIPITGQLPLGDILDTVSSVDSEKLIPMEKLDINHNSGQSYGYIVYRKENLQIQANAVLTIEGRVCDTVMVLVNGKLVSPWLENMSDLDRFGTWRWADSYLTLTEADLTNATLDLVVENWGRVNVVSYKQYKGLYQGAAKINDNELSDWKIFPLEFKKSWINKLGGWRDVDGASTGPSLLKATLTIEEEPKDTFVYMEEWKKGIVAVNGFVLGRYARMGPVQTLYLPAPFLKRGDNEIVVFEHFKPAEEVGFSTEHVYARH</sequence>
<accession>A0AAV8VST4</accession>
<comment type="caution">
    <text evidence="11">The sequence shown here is derived from an EMBL/GenBank/DDBJ whole genome shotgun (WGS) entry which is preliminary data.</text>
</comment>
<dbReference type="Pfam" id="PF21317">
    <property type="entry name" value="BetaGal_ABD_1"/>
    <property type="match status" value="1"/>
</dbReference>
<dbReference type="InterPro" id="IPR001944">
    <property type="entry name" value="Glycoside_Hdrlase_35"/>
</dbReference>
<evidence type="ECO:0000256" key="1">
    <source>
        <dbReference type="ARBA" id="ARBA00009809"/>
    </source>
</evidence>
<dbReference type="PROSITE" id="PS01182">
    <property type="entry name" value="GLYCOSYL_HYDROL_F35"/>
    <property type="match status" value="1"/>
</dbReference>
<dbReference type="GO" id="GO:0004565">
    <property type="term" value="F:beta-galactosidase activity"/>
    <property type="evidence" value="ECO:0007669"/>
    <property type="project" value="UniProtKB-EC"/>
</dbReference>
<dbReference type="Pfam" id="PF01301">
    <property type="entry name" value="Glyco_hydro_35"/>
    <property type="match status" value="1"/>
</dbReference>
<evidence type="ECO:0000313" key="12">
    <source>
        <dbReference type="Proteomes" id="UP001159042"/>
    </source>
</evidence>
<evidence type="ECO:0000259" key="8">
    <source>
        <dbReference type="Pfam" id="PF01301"/>
    </source>
</evidence>
<dbReference type="InterPro" id="IPR019801">
    <property type="entry name" value="Glyco_hydro_35_CS"/>
</dbReference>
<dbReference type="InterPro" id="IPR048913">
    <property type="entry name" value="BetaGal_gal-bd"/>
</dbReference>
<comment type="catalytic activity">
    <reaction evidence="5">
        <text>Hydrolysis of terminal non-reducing beta-D-galactose residues in beta-D-galactosides.</text>
        <dbReference type="EC" id="3.2.1.23"/>
    </reaction>
</comment>
<evidence type="ECO:0000259" key="10">
    <source>
        <dbReference type="Pfam" id="PF21467"/>
    </source>
</evidence>
<evidence type="ECO:0000259" key="9">
    <source>
        <dbReference type="Pfam" id="PF21317"/>
    </source>
</evidence>